<name>A0A2S6CB50_9PEZI</name>
<evidence type="ECO:0000313" key="2">
    <source>
        <dbReference type="EMBL" id="PPJ56947.1"/>
    </source>
</evidence>
<protein>
    <submittedName>
        <fullName evidence="2">Uncharacterized protein</fullName>
    </submittedName>
</protein>
<sequence length="167" mass="18309">MSSHNGNAGLEAYSQRANYRHYGGYQHATVGPVVILMPPMDDHIYILPHVAWRAMLMATGINHNMIRLEDHIDGRAAWTPLEYLKKVVAAGGILPPVHYRSPSLETTIQVERELGEIAPFNVQSSGEEGASGGNGVDDGRTSVRQDTPAHASRDADMQDAEHKDKND</sequence>
<dbReference type="Proteomes" id="UP000237631">
    <property type="component" value="Unassembled WGS sequence"/>
</dbReference>
<accession>A0A2S6CB50</accession>
<dbReference type="OrthoDB" id="10313443at2759"/>
<reference evidence="3" key="1">
    <citation type="journal article" date="2017" name="bioRxiv">
        <title>Conservation of a gene cluster reveals novel cercosporin biosynthetic mechanisms and extends production to the genus Colletotrichum.</title>
        <authorList>
            <person name="de Jonge R."/>
            <person name="Ebert M.K."/>
            <person name="Huitt-Roehl C.R."/>
            <person name="Pal P."/>
            <person name="Suttle J.C."/>
            <person name="Spanner R.E."/>
            <person name="Neubauer J.D."/>
            <person name="Jurick W.M.II."/>
            <person name="Stott K.A."/>
            <person name="Secor G.A."/>
            <person name="Thomma B.P.H.J."/>
            <person name="Van de Peer Y."/>
            <person name="Townsend C.A."/>
            <person name="Bolton M.D."/>
        </authorList>
    </citation>
    <scope>NUCLEOTIDE SEQUENCE [LARGE SCALE GENOMIC DNA]</scope>
    <source>
        <strain evidence="3">CBS538.71</strain>
    </source>
</reference>
<evidence type="ECO:0000256" key="1">
    <source>
        <dbReference type="SAM" id="MobiDB-lite"/>
    </source>
</evidence>
<keyword evidence="3" id="KW-1185">Reference proteome</keyword>
<feature type="compositionally biased region" description="Basic and acidic residues" evidence="1">
    <location>
        <begin position="151"/>
        <end position="167"/>
    </location>
</feature>
<gene>
    <name evidence="2" type="ORF">CBER1_02280</name>
</gene>
<organism evidence="2 3">
    <name type="scientific">Cercospora berteroae</name>
    <dbReference type="NCBI Taxonomy" id="357750"/>
    <lineage>
        <taxon>Eukaryota</taxon>
        <taxon>Fungi</taxon>
        <taxon>Dikarya</taxon>
        <taxon>Ascomycota</taxon>
        <taxon>Pezizomycotina</taxon>
        <taxon>Dothideomycetes</taxon>
        <taxon>Dothideomycetidae</taxon>
        <taxon>Mycosphaerellales</taxon>
        <taxon>Mycosphaerellaceae</taxon>
        <taxon>Cercospora</taxon>
    </lineage>
</organism>
<dbReference type="AlphaFoldDB" id="A0A2S6CB50"/>
<comment type="caution">
    <text evidence="2">The sequence shown here is derived from an EMBL/GenBank/DDBJ whole genome shotgun (WGS) entry which is preliminary data.</text>
</comment>
<proteinExistence type="predicted"/>
<dbReference type="EMBL" id="PNEN01000504">
    <property type="protein sequence ID" value="PPJ56947.1"/>
    <property type="molecule type" value="Genomic_DNA"/>
</dbReference>
<feature type="region of interest" description="Disordered" evidence="1">
    <location>
        <begin position="120"/>
        <end position="167"/>
    </location>
</feature>
<evidence type="ECO:0000313" key="3">
    <source>
        <dbReference type="Proteomes" id="UP000237631"/>
    </source>
</evidence>